<evidence type="ECO:0000313" key="1">
    <source>
        <dbReference type="EMBL" id="GHI44944.1"/>
    </source>
</evidence>
<accession>A0AA37FBK5</accession>
<proteinExistence type="predicted"/>
<sequence length="127" mass="13217">MSLSADGWISASAFLMSARAIGTAAVECGSETRHDVVAGASDTGVIRSAGYGSQAVALRVVRRPGWCCAVFNHGLAPAYEDAAGPWKVSRPGGARATGVRRRAHGHSHRDFCGFRGSRPDPVGAPRV</sequence>
<dbReference type="EMBL" id="BNDZ01000003">
    <property type="protein sequence ID" value="GHI44944.1"/>
    <property type="molecule type" value="Genomic_DNA"/>
</dbReference>
<evidence type="ECO:0000313" key="2">
    <source>
        <dbReference type="Proteomes" id="UP001051844"/>
    </source>
</evidence>
<comment type="caution">
    <text evidence="1">The sequence shown here is derived from an EMBL/GenBank/DDBJ whole genome shotgun (WGS) entry which is preliminary data.</text>
</comment>
<dbReference type="Proteomes" id="UP001051844">
    <property type="component" value="Unassembled WGS sequence"/>
</dbReference>
<reference evidence="1" key="1">
    <citation type="submission" date="2022-09" db="EMBL/GenBank/DDBJ databases">
        <title>Whole genome shotgun sequence of Streptomyces albidoflavus NBRC 12854.</title>
        <authorList>
            <person name="Komaki H."/>
            <person name="Tamura T."/>
        </authorList>
    </citation>
    <scope>NUCLEOTIDE SEQUENCE</scope>
    <source>
        <strain evidence="1">NBRC 12854</strain>
    </source>
</reference>
<gene>
    <name evidence="1" type="ORF">ScoT_11180</name>
</gene>
<name>A0AA37FBK5_9ACTN</name>
<organism evidence="1 2">
    <name type="scientific">Streptomyces albidoflavus</name>
    <dbReference type="NCBI Taxonomy" id="1886"/>
    <lineage>
        <taxon>Bacteria</taxon>
        <taxon>Bacillati</taxon>
        <taxon>Actinomycetota</taxon>
        <taxon>Actinomycetes</taxon>
        <taxon>Kitasatosporales</taxon>
        <taxon>Streptomycetaceae</taxon>
        <taxon>Streptomyces</taxon>
        <taxon>Streptomyces albidoflavus group</taxon>
    </lineage>
</organism>
<dbReference type="AlphaFoldDB" id="A0AA37FBK5"/>
<protein>
    <submittedName>
        <fullName evidence="1">Uncharacterized protein</fullName>
    </submittedName>
</protein>